<reference evidence="3 4" key="1">
    <citation type="submission" date="2018-02" db="EMBL/GenBank/DDBJ databases">
        <title>Solimicrobium silvestre gen. nov., sp. nov., isolated from alpine forest soil.</title>
        <authorList>
            <person name="Margesin R."/>
            <person name="Albuquerque L."/>
            <person name="Zhang D.-C."/>
            <person name="Froufe H.J.C."/>
            <person name="Severino R."/>
            <person name="Roxo I."/>
            <person name="Egas C."/>
            <person name="Da Costa M.S."/>
        </authorList>
    </citation>
    <scope>NUCLEOTIDE SEQUENCE [LARGE SCALE GENOMIC DNA]</scope>
    <source>
        <strain evidence="3 4">S20-91</strain>
    </source>
</reference>
<keyword evidence="1" id="KW-0143">Chaperone</keyword>
<dbReference type="CDD" id="cd10747">
    <property type="entry name" value="DnaJ_C"/>
    <property type="match status" value="1"/>
</dbReference>
<dbReference type="SUPFAM" id="SSF46565">
    <property type="entry name" value="Chaperone J-domain"/>
    <property type="match status" value="1"/>
</dbReference>
<dbReference type="Gene3D" id="1.10.287.110">
    <property type="entry name" value="DnaJ domain"/>
    <property type="match status" value="1"/>
</dbReference>
<dbReference type="PROSITE" id="PS00636">
    <property type="entry name" value="DNAJ_1"/>
    <property type="match status" value="1"/>
</dbReference>
<dbReference type="FunFam" id="2.60.260.20:FF:000013">
    <property type="entry name" value="DnaJ subfamily B member 11"/>
    <property type="match status" value="1"/>
</dbReference>
<dbReference type="InterPro" id="IPR018253">
    <property type="entry name" value="DnaJ_domain_CS"/>
</dbReference>
<dbReference type="Gene3D" id="2.60.260.20">
    <property type="entry name" value="Urease metallochaperone UreE, N-terminal domain"/>
    <property type="match status" value="2"/>
</dbReference>
<name>A0A2S9GW37_9BURK</name>
<dbReference type="CDD" id="cd06257">
    <property type="entry name" value="DnaJ"/>
    <property type="match status" value="1"/>
</dbReference>
<protein>
    <submittedName>
        <fullName evidence="3">DnaJ domain</fullName>
    </submittedName>
</protein>
<evidence type="ECO:0000259" key="2">
    <source>
        <dbReference type="PROSITE" id="PS50076"/>
    </source>
</evidence>
<dbReference type="SMART" id="SM00271">
    <property type="entry name" value="DnaJ"/>
    <property type="match status" value="1"/>
</dbReference>
<accession>A0A2S9GW37</accession>
<gene>
    <name evidence="3" type="ORF">S2091_3274</name>
</gene>
<dbReference type="PRINTS" id="PR00625">
    <property type="entry name" value="JDOMAIN"/>
</dbReference>
<dbReference type="Pfam" id="PF00226">
    <property type="entry name" value="DnaJ"/>
    <property type="match status" value="1"/>
</dbReference>
<dbReference type="InterPro" id="IPR002939">
    <property type="entry name" value="DnaJ_C"/>
</dbReference>
<dbReference type="RefSeq" id="WP_105533027.1">
    <property type="nucleotide sequence ID" value="NZ_PUGF01000017.1"/>
</dbReference>
<keyword evidence="4" id="KW-1185">Reference proteome</keyword>
<dbReference type="GO" id="GO:0005737">
    <property type="term" value="C:cytoplasm"/>
    <property type="evidence" value="ECO:0007669"/>
    <property type="project" value="TreeGrafter"/>
</dbReference>
<evidence type="ECO:0000256" key="1">
    <source>
        <dbReference type="ARBA" id="ARBA00023186"/>
    </source>
</evidence>
<dbReference type="OrthoDB" id="9779889at2"/>
<dbReference type="InterPro" id="IPR008971">
    <property type="entry name" value="HSP40/DnaJ_pept-bd"/>
</dbReference>
<sequence>MKYKDYYQILGVERSASTDDIKKAYRKLAHKYHPDVSKDPEGEEKFKEIAEAYATLKNTEKREEYDAMGPRTAGDNFTPPPEWQNRYGTTGSNFDDVDISDLLNAFRSSGFADVKNHGRASHAMPGENYTVTVPISLEKIATGGETDVRVEVPEQDENGLPHRVSRTFRVNIPKAASDGQRLRLVGKGGPGRNGGKPGDLYVALTIAPHAIFRVSGRDLFFDLLLTPSEAVLGTTVEIPTLNGRLELTIKPGTSSGQRLRLAKRGLPSAHGDAGDLYAVSRIVVPKQASDQEKALYRQLAAISGGTVHSVRESLEKEAK</sequence>
<dbReference type="PANTHER" id="PTHR43096">
    <property type="entry name" value="DNAJ HOMOLOG 1, MITOCHONDRIAL-RELATED"/>
    <property type="match status" value="1"/>
</dbReference>
<dbReference type="EMBL" id="PUGF01000017">
    <property type="protein sequence ID" value="PRC91932.1"/>
    <property type="molecule type" value="Genomic_DNA"/>
</dbReference>
<dbReference type="SUPFAM" id="SSF49493">
    <property type="entry name" value="HSP40/DnaJ peptide-binding domain"/>
    <property type="match status" value="2"/>
</dbReference>
<organism evidence="3 4">
    <name type="scientific">Solimicrobium silvestre</name>
    <dbReference type="NCBI Taxonomy" id="2099400"/>
    <lineage>
        <taxon>Bacteria</taxon>
        <taxon>Pseudomonadati</taxon>
        <taxon>Pseudomonadota</taxon>
        <taxon>Betaproteobacteria</taxon>
        <taxon>Burkholderiales</taxon>
        <taxon>Oxalobacteraceae</taxon>
        <taxon>Solimicrobium</taxon>
    </lineage>
</organism>
<comment type="caution">
    <text evidence="3">The sequence shown here is derived from an EMBL/GenBank/DDBJ whole genome shotgun (WGS) entry which is preliminary data.</text>
</comment>
<evidence type="ECO:0000313" key="4">
    <source>
        <dbReference type="Proteomes" id="UP000237839"/>
    </source>
</evidence>
<proteinExistence type="predicted"/>
<dbReference type="GO" id="GO:0051082">
    <property type="term" value="F:unfolded protein binding"/>
    <property type="evidence" value="ECO:0007669"/>
    <property type="project" value="InterPro"/>
</dbReference>
<dbReference type="Pfam" id="PF01556">
    <property type="entry name" value="DnaJ_C"/>
    <property type="match status" value="1"/>
</dbReference>
<dbReference type="InterPro" id="IPR001623">
    <property type="entry name" value="DnaJ_domain"/>
</dbReference>
<dbReference type="GO" id="GO:0042026">
    <property type="term" value="P:protein refolding"/>
    <property type="evidence" value="ECO:0007669"/>
    <property type="project" value="TreeGrafter"/>
</dbReference>
<dbReference type="Proteomes" id="UP000237839">
    <property type="component" value="Unassembled WGS sequence"/>
</dbReference>
<feature type="domain" description="J" evidence="2">
    <location>
        <begin position="5"/>
        <end position="69"/>
    </location>
</feature>
<dbReference type="PROSITE" id="PS50076">
    <property type="entry name" value="DNAJ_2"/>
    <property type="match status" value="1"/>
</dbReference>
<dbReference type="PANTHER" id="PTHR43096:SF52">
    <property type="entry name" value="DNAJ HOMOLOG 1, MITOCHONDRIAL-RELATED"/>
    <property type="match status" value="1"/>
</dbReference>
<dbReference type="InterPro" id="IPR036869">
    <property type="entry name" value="J_dom_sf"/>
</dbReference>
<evidence type="ECO:0000313" key="3">
    <source>
        <dbReference type="EMBL" id="PRC91932.1"/>
    </source>
</evidence>
<dbReference type="AlphaFoldDB" id="A0A2S9GW37"/>